<keyword evidence="2" id="KW-0238">DNA-binding</keyword>
<dbReference type="Pfam" id="PF17293">
    <property type="entry name" value="Arm-DNA-bind_5"/>
    <property type="match status" value="1"/>
</dbReference>
<accession>A0ABP8HDH5</accession>
<dbReference type="Pfam" id="PF00589">
    <property type="entry name" value="Phage_integrase"/>
    <property type="match status" value="1"/>
</dbReference>
<dbReference type="PANTHER" id="PTHR30349">
    <property type="entry name" value="PHAGE INTEGRASE-RELATED"/>
    <property type="match status" value="1"/>
</dbReference>
<comment type="caution">
    <text evidence="5">The sequence shown here is derived from an EMBL/GenBank/DDBJ whole genome shotgun (WGS) entry which is preliminary data.</text>
</comment>
<dbReference type="SUPFAM" id="SSF56349">
    <property type="entry name" value="DNA breaking-rejoining enzymes"/>
    <property type="match status" value="1"/>
</dbReference>
<dbReference type="InterPro" id="IPR035386">
    <property type="entry name" value="Arm-DNA-bind_5"/>
</dbReference>
<dbReference type="InterPro" id="IPR002104">
    <property type="entry name" value="Integrase_catalytic"/>
</dbReference>
<evidence type="ECO:0000256" key="2">
    <source>
        <dbReference type="ARBA" id="ARBA00023125"/>
    </source>
</evidence>
<dbReference type="InterPro" id="IPR050090">
    <property type="entry name" value="Tyrosine_recombinase_XerCD"/>
</dbReference>
<keyword evidence="6" id="KW-1185">Reference proteome</keyword>
<proteinExistence type="inferred from homology"/>
<dbReference type="InterPro" id="IPR013762">
    <property type="entry name" value="Integrase-like_cat_sf"/>
</dbReference>
<name>A0ABP8HDH5_9SPHI</name>
<protein>
    <submittedName>
        <fullName evidence="5">Site-specific integrase</fullName>
    </submittedName>
</protein>
<dbReference type="InterPro" id="IPR025269">
    <property type="entry name" value="SAM-like_dom"/>
</dbReference>
<dbReference type="PROSITE" id="PS51898">
    <property type="entry name" value="TYR_RECOMBINASE"/>
    <property type="match status" value="1"/>
</dbReference>
<dbReference type="Gene3D" id="1.10.150.130">
    <property type="match status" value="1"/>
</dbReference>
<dbReference type="PANTHER" id="PTHR30349:SF64">
    <property type="entry name" value="PROPHAGE INTEGRASE INTD-RELATED"/>
    <property type="match status" value="1"/>
</dbReference>
<organism evidence="5 6">
    <name type="scientific">Mucilaginibacter gynuensis</name>
    <dbReference type="NCBI Taxonomy" id="1302236"/>
    <lineage>
        <taxon>Bacteria</taxon>
        <taxon>Pseudomonadati</taxon>
        <taxon>Bacteroidota</taxon>
        <taxon>Sphingobacteriia</taxon>
        <taxon>Sphingobacteriales</taxon>
        <taxon>Sphingobacteriaceae</taxon>
        <taxon>Mucilaginibacter</taxon>
    </lineage>
</organism>
<dbReference type="InterPro" id="IPR010998">
    <property type="entry name" value="Integrase_recombinase_N"/>
</dbReference>
<evidence type="ECO:0000259" key="4">
    <source>
        <dbReference type="PROSITE" id="PS51898"/>
    </source>
</evidence>
<evidence type="ECO:0000256" key="1">
    <source>
        <dbReference type="ARBA" id="ARBA00008857"/>
    </source>
</evidence>
<evidence type="ECO:0000256" key="3">
    <source>
        <dbReference type="ARBA" id="ARBA00023172"/>
    </source>
</evidence>
<dbReference type="Pfam" id="PF13102">
    <property type="entry name" value="Phage_int_SAM_5"/>
    <property type="match status" value="1"/>
</dbReference>
<keyword evidence="3" id="KW-0233">DNA recombination</keyword>
<sequence length="403" mass="47254">MKRRKRQVGNVHPIYIRITIDGIREEWSTTRKCDISDWDKKGRVKGTKEEARSINAWLETLNARAYNVRQELYAAGKPFTPTHIRKLMQGEILEPPKMLSDAWNYHTNQIAGLIGKDYTMGTLQKYKTVFKVLKRYILLKKQVEDLPLNELDYKFVRDFDHYLKTDYGVKINTAVQMVKKLRTIIKIAYEIGWISRDPFIAYRARHEEVHREYLNSFELHELATKRLKRKRLIMVRDLFLFSCYTGLSYADTVKLKRSDILKGEDGGLWIQTYRMKNNNRVRIPLLSPALRLIEHYKDYPRVLDENFILPKVSNQKANAYLKDITAMLGWTKRLTFHCARHTFATTVTLTNGVPIETVGQMLGHKSIGTTQLYARITDTKVSRDMKPLKKKYKGQELFLSAEN</sequence>
<dbReference type="InterPro" id="IPR011010">
    <property type="entry name" value="DNA_brk_join_enz"/>
</dbReference>
<dbReference type="RefSeq" id="WP_345213701.1">
    <property type="nucleotide sequence ID" value="NZ_BAABFT010000019.1"/>
</dbReference>
<evidence type="ECO:0000313" key="5">
    <source>
        <dbReference type="EMBL" id="GAA4337858.1"/>
    </source>
</evidence>
<gene>
    <name evidence="5" type="ORF">GCM10023149_47540</name>
</gene>
<dbReference type="CDD" id="cd01185">
    <property type="entry name" value="INTN1_C_like"/>
    <property type="match status" value="1"/>
</dbReference>
<reference evidence="6" key="1">
    <citation type="journal article" date="2019" name="Int. J. Syst. Evol. Microbiol.">
        <title>The Global Catalogue of Microorganisms (GCM) 10K type strain sequencing project: providing services to taxonomists for standard genome sequencing and annotation.</title>
        <authorList>
            <consortium name="The Broad Institute Genomics Platform"/>
            <consortium name="The Broad Institute Genome Sequencing Center for Infectious Disease"/>
            <person name="Wu L."/>
            <person name="Ma J."/>
        </authorList>
    </citation>
    <scope>NUCLEOTIDE SEQUENCE [LARGE SCALE GENOMIC DNA]</scope>
    <source>
        <strain evidence="6">JCM 17705</strain>
    </source>
</reference>
<dbReference type="EMBL" id="BAABFT010000019">
    <property type="protein sequence ID" value="GAA4337858.1"/>
    <property type="molecule type" value="Genomic_DNA"/>
</dbReference>
<evidence type="ECO:0000313" key="6">
    <source>
        <dbReference type="Proteomes" id="UP001500582"/>
    </source>
</evidence>
<comment type="similarity">
    <text evidence="1">Belongs to the 'phage' integrase family.</text>
</comment>
<dbReference type="Proteomes" id="UP001500582">
    <property type="component" value="Unassembled WGS sequence"/>
</dbReference>
<feature type="domain" description="Tyr recombinase" evidence="4">
    <location>
        <begin position="209"/>
        <end position="393"/>
    </location>
</feature>
<dbReference type="Gene3D" id="1.10.443.10">
    <property type="entry name" value="Intergrase catalytic core"/>
    <property type="match status" value="1"/>
</dbReference>